<keyword evidence="2" id="KW-1133">Transmembrane helix</keyword>
<keyword evidence="2" id="KW-0472">Membrane</keyword>
<evidence type="ECO:0000313" key="4">
    <source>
        <dbReference type="Proteomes" id="UP001596025"/>
    </source>
</evidence>
<evidence type="ECO:0000256" key="1">
    <source>
        <dbReference type="SAM" id="MobiDB-lite"/>
    </source>
</evidence>
<evidence type="ECO:0000313" key="3">
    <source>
        <dbReference type="EMBL" id="MFC4692730.1"/>
    </source>
</evidence>
<feature type="transmembrane region" description="Helical" evidence="2">
    <location>
        <begin position="97"/>
        <end position="114"/>
    </location>
</feature>
<keyword evidence="2" id="KW-0812">Transmembrane</keyword>
<feature type="transmembrane region" description="Helical" evidence="2">
    <location>
        <begin position="33"/>
        <end position="53"/>
    </location>
</feature>
<dbReference type="EMBL" id="JBHSGR010000004">
    <property type="protein sequence ID" value="MFC4692730.1"/>
    <property type="molecule type" value="Genomic_DNA"/>
</dbReference>
<name>A0ABV9LI29_9ACTN</name>
<organism evidence="3 4">
    <name type="scientific">Geodermatophilus arenarius</name>
    <dbReference type="NCBI Taxonomy" id="1137990"/>
    <lineage>
        <taxon>Bacteria</taxon>
        <taxon>Bacillati</taxon>
        <taxon>Actinomycetota</taxon>
        <taxon>Actinomycetes</taxon>
        <taxon>Geodermatophilales</taxon>
        <taxon>Geodermatophilaceae</taxon>
        <taxon>Geodermatophilus</taxon>
    </lineage>
</organism>
<keyword evidence="4" id="KW-1185">Reference proteome</keyword>
<feature type="transmembrane region" description="Helical" evidence="2">
    <location>
        <begin position="74"/>
        <end position="91"/>
    </location>
</feature>
<protein>
    <submittedName>
        <fullName evidence="3">Uncharacterized protein</fullName>
    </submittedName>
</protein>
<dbReference type="RefSeq" id="WP_387987113.1">
    <property type="nucleotide sequence ID" value="NZ_JBHSGR010000004.1"/>
</dbReference>
<sequence length="236" mass="23601">MSTRGLPARLLVGLAALTAAAVAVVGGLALRPPGLLAVALAAVVTSCLAGGVARESHEDGRPPRYTPLEAAWRAGAVTIGVLLFLSGTAALGGPALTALAGAVLFLGGLGSWLLHTGRPVRPAAPDDAPAPGRLAAPAPQRPVAGARPGEAVGTVTSLPPVTTLTTAALGREWLGTTAALAGRLDPAARQSIVCRRQDALDELERRDPAGFARWLAEGPLPGSDPAGYLREGPAAA</sequence>
<gene>
    <name evidence="3" type="ORF">ACFO3M_04945</name>
</gene>
<accession>A0ABV9LI29</accession>
<evidence type="ECO:0000256" key="2">
    <source>
        <dbReference type="SAM" id="Phobius"/>
    </source>
</evidence>
<comment type="caution">
    <text evidence="3">The sequence shown here is derived from an EMBL/GenBank/DDBJ whole genome shotgun (WGS) entry which is preliminary data.</text>
</comment>
<feature type="region of interest" description="Disordered" evidence="1">
    <location>
        <begin position="214"/>
        <end position="236"/>
    </location>
</feature>
<reference evidence="4" key="1">
    <citation type="journal article" date="2019" name="Int. J. Syst. Evol. Microbiol.">
        <title>The Global Catalogue of Microorganisms (GCM) 10K type strain sequencing project: providing services to taxonomists for standard genome sequencing and annotation.</title>
        <authorList>
            <consortium name="The Broad Institute Genomics Platform"/>
            <consortium name="The Broad Institute Genome Sequencing Center for Infectious Disease"/>
            <person name="Wu L."/>
            <person name="Ma J."/>
        </authorList>
    </citation>
    <scope>NUCLEOTIDE SEQUENCE [LARGE SCALE GENOMIC DNA]</scope>
    <source>
        <strain evidence="4">CCUG 62763</strain>
    </source>
</reference>
<proteinExistence type="predicted"/>
<dbReference type="Proteomes" id="UP001596025">
    <property type="component" value="Unassembled WGS sequence"/>
</dbReference>